<gene>
    <name evidence="2" type="ORF">G3I39_25165</name>
</gene>
<proteinExistence type="predicted"/>
<evidence type="ECO:0000313" key="3">
    <source>
        <dbReference type="Proteomes" id="UP000471648"/>
    </source>
</evidence>
<reference evidence="2 3" key="1">
    <citation type="submission" date="2020-01" db="EMBL/GenBank/DDBJ databases">
        <title>Insect and environment-associated Actinomycetes.</title>
        <authorList>
            <person name="Currrie C."/>
            <person name="Chevrette M."/>
            <person name="Carlson C."/>
            <person name="Stubbendieck R."/>
            <person name="Wendt-Pienkowski E."/>
        </authorList>
    </citation>
    <scope>NUCLEOTIDE SEQUENCE [LARGE SCALE GENOMIC DNA]</scope>
    <source>
        <strain evidence="2 3">SID14438</strain>
    </source>
</reference>
<dbReference type="Proteomes" id="UP000471648">
    <property type="component" value="Unassembled WGS sequence"/>
</dbReference>
<protein>
    <submittedName>
        <fullName evidence="2">Uncharacterized protein</fullName>
    </submittedName>
</protein>
<feature type="region of interest" description="Disordered" evidence="1">
    <location>
        <begin position="168"/>
        <end position="196"/>
    </location>
</feature>
<evidence type="ECO:0000256" key="1">
    <source>
        <dbReference type="SAM" id="MobiDB-lite"/>
    </source>
</evidence>
<comment type="caution">
    <text evidence="2">The sequence shown here is derived from an EMBL/GenBank/DDBJ whole genome shotgun (WGS) entry which is preliminary data.</text>
</comment>
<organism evidence="2 3">
    <name type="scientific">Streptomyces microflavus</name>
    <name type="common">Streptomyces lipmanii</name>
    <dbReference type="NCBI Taxonomy" id="1919"/>
    <lineage>
        <taxon>Bacteria</taxon>
        <taxon>Bacillati</taxon>
        <taxon>Actinomycetota</taxon>
        <taxon>Actinomycetes</taxon>
        <taxon>Kitasatosporales</taxon>
        <taxon>Streptomycetaceae</taxon>
        <taxon>Streptomyces</taxon>
    </lineage>
</organism>
<dbReference type="EMBL" id="JAAGME010001046">
    <property type="protein sequence ID" value="NEB70320.1"/>
    <property type="molecule type" value="Genomic_DNA"/>
</dbReference>
<name>A0A6N9VBT4_STRMI</name>
<sequence length="196" mass="21034">MDERTITEITEGVIGETPTWHVGMVDAEGRKHIHVFPQETLTWRAAEYGIDPADTDTLLDVILHEPFLPDLSTPEAAVADPAARAGLTAATLGAKGATAEPVRLHNAPTTKAARDAHLLRIDNVKQTHRVQVPAGKGVKDPRTAIRGKRIDPGHVAELAGYVDAMKRQARGETAPTTTRSRPAMNPVPTLPEATDA</sequence>
<accession>A0A6N9VBT4</accession>
<evidence type="ECO:0000313" key="2">
    <source>
        <dbReference type="EMBL" id="NEB70320.1"/>
    </source>
</evidence>
<dbReference type="RefSeq" id="WP_164358206.1">
    <property type="nucleotide sequence ID" value="NZ_JAAGME010001046.1"/>
</dbReference>
<dbReference type="AlphaFoldDB" id="A0A6N9VBT4"/>